<dbReference type="PANTHER" id="PTHR42794">
    <property type="entry name" value="HEMIN IMPORT ATP-BINDING PROTEIN HMUV"/>
    <property type="match status" value="1"/>
</dbReference>
<evidence type="ECO:0000313" key="8">
    <source>
        <dbReference type="EMBL" id="MCO6051845.1"/>
    </source>
</evidence>
<evidence type="ECO:0000256" key="3">
    <source>
        <dbReference type="ARBA" id="ARBA00022741"/>
    </source>
</evidence>
<evidence type="ECO:0000256" key="5">
    <source>
        <dbReference type="ARBA" id="ARBA00022967"/>
    </source>
</evidence>
<evidence type="ECO:0000256" key="6">
    <source>
        <dbReference type="ARBA" id="ARBA00037066"/>
    </source>
</evidence>
<evidence type="ECO:0000256" key="4">
    <source>
        <dbReference type="ARBA" id="ARBA00022840"/>
    </source>
</evidence>
<dbReference type="PROSITE" id="PS00211">
    <property type="entry name" value="ABC_TRANSPORTER_1"/>
    <property type="match status" value="1"/>
</dbReference>
<comment type="function">
    <text evidence="6">Part of the ABC transporter complex HmuTUV involved in hemin import. Responsible for energy coupling to the transport system.</text>
</comment>
<proteinExistence type="inferred from homology"/>
<gene>
    <name evidence="8" type="ORF">NGM99_18830</name>
</gene>
<keyword evidence="3" id="KW-0547">Nucleotide-binding</keyword>
<evidence type="ECO:0000256" key="1">
    <source>
        <dbReference type="ARBA" id="ARBA00005417"/>
    </source>
</evidence>
<evidence type="ECO:0000259" key="7">
    <source>
        <dbReference type="PROSITE" id="PS50893"/>
    </source>
</evidence>
<reference evidence="8 9" key="1">
    <citation type="submission" date="2022-06" db="EMBL/GenBank/DDBJ databases">
        <title>Mesorhizobium sp. strain RP14 Genome sequencing and assembly.</title>
        <authorList>
            <person name="Kim I."/>
        </authorList>
    </citation>
    <scope>NUCLEOTIDE SEQUENCE [LARGE SCALE GENOMIC DNA]</scope>
    <source>
        <strain evidence="9">RP14(2022)</strain>
    </source>
</reference>
<dbReference type="InterPro" id="IPR027417">
    <property type="entry name" value="P-loop_NTPase"/>
</dbReference>
<keyword evidence="9" id="KW-1185">Reference proteome</keyword>
<accession>A0ABT1CCF3</accession>
<evidence type="ECO:0000313" key="9">
    <source>
        <dbReference type="Proteomes" id="UP001205906"/>
    </source>
</evidence>
<keyword evidence="4 8" id="KW-0067">ATP-binding</keyword>
<organism evidence="8 9">
    <name type="scientific">Mesorhizobium liriopis</name>
    <dbReference type="NCBI Taxonomy" id="2953882"/>
    <lineage>
        <taxon>Bacteria</taxon>
        <taxon>Pseudomonadati</taxon>
        <taxon>Pseudomonadota</taxon>
        <taxon>Alphaproteobacteria</taxon>
        <taxon>Hyphomicrobiales</taxon>
        <taxon>Phyllobacteriaceae</taxon>
        <taxon>Mesorhizobium</taxon>
    </lineage>
</organism>
<evidence type="ECO:0000256" key="2">
    <source>
        <dbReference type="ARBA" id="ARBA00022448"/>
    </source>
</evidence>
<dbReference type="Proteomes" id="UP001205906">
    <property type="component" value="Unassembled WGS sequence"/>
</dbReference>
<dbReference type="PANTHER" id="PTHR42794:SF1">
    <property type="entry name" value="HEMIN IMPORT ATP-BINDING PROTEIN HMUV"/>
    <property type="match status" value="1"/>
</dbReference>
<keyword evidence="5" id="KW-1278">Translocase</keyword>
<feature type="domain" description="ABC transporter" evidence="7">
    <location>
        <begin position="6"/>
        <end position="237"/>
    </location>
</feature>
<dbReference type="PROSITE" id="PS50893">
    <property type="entry name" value="ABC_TRANSPORTER_2"/>
    <property type="match status" value="1"/>
</dbReference>
<dbReference type="InterPro" id="IPR003439">
    <property type="entry name" value="ABC_transporter-like_ATP-bd"/>
</dbReference>
<sequence length="265" mass="28686">MKTSVIEARALGCTLRGGTVILDDVSLAVGEGERLALIGPNGAGKTTLLRILAGMQKPDRGTVSLLGRPLAALKPAERARTAAVVGQTDQPDPRVSLWDYVGLGRIPHSGLKSRVEEWGILNTALARTGLDHLRHREMGSLSGGERQRAQIARALAQEPQVLFLDEPTNHLDPRARSDLLGLVAELGLTVVAVLHDLALVPDFATHVAVMNGGRLVAHGTPAETLSPETVRAVFAVEVLRFPHPRERRELTVFDRPVSFSRKRFQ</sequence>
<dbReference type="EMBL" id="JAMXQS010000009">
    <property type="protein sequence ID" value="MCO6051845.1"/>
    <property type="molecule type" value="Genomic_DNA"/>
</dbReference>
<comment type="similarity">
    <text evidence="1">Belongs to the ABC transporter superfamily.</text>
</comment>
<dbReference type="SMART" id="SM00382">
    <property type="entry name" value="AAA"/>
    <property type="match status" value="1"/>
</dbReference>
<dbReference type="CDD" id="cd03214">
    <property type="entry name" value="ABC_Iron-Siderophores_B12_Hemin"/>
    <property type="match status" value="1"/>
</dbReference>
<dbReference type="Pfam" id="PF00005">
    <property type="entry name" value="ABC_tran"/>
    <property type="match status" value="1"/>
</dbReference>
<dbReference type="InterPro" id="IPR003593">
    <property type="entry name" value="AAA+_ATPase"/>
</dbReference>
<dbReference type="SUPFAM" id="SSF52540">
    <property type="entry name" value="P-loop containing nucleoside triphosphate hydrolases"/>
    <property type="match status" value="1"/>
</dbReference>
<dbReference type="InterPro" id="IPR017871">
    <property type="entry name" value="ABC_transporter-like_CS"/>
</dbReference>
<dbReference type="GO" id="GO:0005524">
    <property type="term" value="F:ATP binding"/>
    <property type="evidence" value="ECO:0007669"/>
    <property type="project" value="UniProtKB-KW"/>
</dbReference>
<dbReference type="Gene3D" id="3.40.50.300">
    <property type="entry name" value="P-loop containing nucleotide triphosphate hydrolases"/>
    <property type="match status" value="1"/>
</dbReference>
<keyword evidence="2" id="KW-0813">Transport</keyword>
<protein>
    <submittedName>
        <fullName evidence="8">ABC transporter ATP-binding protein</fullName>
    </submittedName>
</protein>
<name>A0ABT1CCF3_9HYPH</name>
<comment type="caution">
    <text evidence="8">The sequence shown here is derived from an EMBL/GenBank/DDBJ whole genome shotgun (WGS) entry which is preliminary data.</text>
</comment>